<feature type="signal peptide" evidence="4">
    <location>
        <begin position="1"/>
        <end position="23"/>
    </location>
</feature>
<dbReference type="Pfam" id="PF06585">
    <property type="entry name" value="JHBP"/>
    <property type="match status" value="1"/>
</dbReference>
<sequence length="251" mass="28314">MLKIAYYLSGVLMLSSICEIFCAILPSNIPKCKISDNACVAASINEVFRLYPKGSPAFGLDDISRITVPEMVLGDGNGQPSSAQLTVKFENLIFTGVEKSICLNVSGFEPETTRVEVNLIIPLLKIKADYAVNGKILLFTLKGKGKSEIHLKDVDVKLTVDVDFEKRENQTFVIIKDMIVSFEPKNFYIHLDNLFDGNKELTDSVNDVINENWRDIFHSLQDAISQAYYDALKPLLRKIFKVLPYDEFYKN</sequence>
<dbReference type="AlphaFoldDB" id="A0A1B0AWP1"/>
<evidence type="ECO:0000256" key="4">
    <source>
        <dbReference type="SAM" id="SignalP"/>
    </source>
</evidence>
<reference evidence="5" key="2">
    <citation type="submission" date="2020-05" db="UniProtKB">
        <authorList>
            <consortium name="EnsemblMetazoa"/>
        </authorList>
    </citation>
    <scope>IDENTIFICATION</scope>
    <source>
        <strain evidence="5">IAEA</strain>
    </source>
</reference>
<dbReference type="Proteomes" id="UP000092460">
    <property type="component" value="Unassembled WGS sequence"/>
</dbReference>
<dbReference type="STRING" id="67801.A0A1B0AWP1"/>
<evidence type="ECO:0000313" key="5">
    <source>
        <dbReference type="EnsemblMetazoa" id="GPPI011278-PA"/>
    </source>
</evidence>
<name>A0A1B0AWP1_9MUSC</name>
<keyword evidence="1 4" id="KW-0732">Signal</keyword>
<evidence type="ECO:0000256" key="3">
    <source>
        <dbReference type="ARBA" id="ARBA00060902"/>
    </source>
</evidence>
<reference evidence="6" key="1">
    <citation type="submission" date="2015-01" db="EMBL/GenBank/DDBJ databases">
        <authorList>
            <person name="Aksoy S."/>
            <person name="Warren W."/>
            <person name="Wilson R.K."/>
        </authorList>
    </citation>
    <scope>NUCLEOTIDE SEQUENCE [LARGE SCALE GENOMIC DNA]</scope>
    <source>
        <strain evidence="6">IAEA</strain>
    </source>
</reference>
<dbReference type="GO" id="GO:0007623">
    <property type="term" value="P:circadian rhythm"/>
    <property type="evidence" value="ECO:0007669"/>
    <property type="project" value="UniProtKB-ARBA"/>
</dbReference>
<evidence type="ECO:0000313" key="6">
    <source>
        <dbReference type="Proteomes" id="UP000092460"/>
    </source>
</evidence>
<dbReference type="EnsemblMetazoa" id="GPPI011278-RA">
    <property type="protein sequence ID" value="GPPI011278-PA"/>
    <property type="gene ID" value="GPPI011278"/>
</dbReference>
<dbReference type="GO" id="GO:0005615">
    <property type="term" value="C:extracellular space"/>
    <property type="evidence" value="ECO:0007669"/>
    <property type="project" value="TreeGrafter"/>
</dbReference>
<feature type="chain" id="PRO_5008404209" evidence="4">
    <location>
        <begin position="24"/>
        <end position="251"/>
    </location>
</feature>
<dbReference type="InterPro" id="IPR038606">
    <property type="entry name" value="To_sf"/>
</dbReference>
<comment type="similarity">
    <text evidence="3">Belongs to the TO family.</text>
</comment>
<dbReference type="VEuPathDB" id="VectorBase:GPPI011278"/>
<organism evidence="5 6">
    <name type="scientific">Glossina palpalis gambiensis</name>
    <dbReference type="NCBI Taxonomy" id="67801"/>
    <lineage>
        <taxon>Eukaryota</taxon>
        <taxon>Metazoa</taxon>
        <taxon>Ecdysozoa</taxon>
        <taxon>Arthropoda</taxon>
        <taxon>Hexapoda</taxon>
        <taxon>Insecta</taxon>
        <taxon>Pterygota</taxon>
        <taxon>Neoptera</taxon>
        <taxon>Endopterygota</taxon>
        <taxon>Diptera</taxon>
        <taxon>Brachycera</taxon>
        <taxon>Muscomorpha</taxon>
        <taxon>Hippoboscoidea</taxon>
        <taxon>Glossinidae</taxon>
        <taxon>Glossina</taxon>
    </lineage>
</organism>
<accession>A0A1B0AWP1</accession>
<proteinExistence type="inferred from homology"/>
<evidence type="ECO:0000256" key="1">
    <source>
        <dbReference type="ARBA" id="ARBA00022729"/>
    </source>
</evidence>
<protein>
    <submittedName>
        <fullName evidence="5">Uncharacterized protein</fullName>
    </submittedName>
</protein>
<dbReference type="PANTHER" id="PTHR11008">
    <property type="entry name" value="PROTEIN TAKEOUT-LIKE PROTEIN"/>
    <property type="match status" value="1"/>
</dbReference>
<dbReference type="Gene3D" id="3.15.10.30">
    <property type="entry name" value="Haemolymph juvenile hormone binding protein"/>
    <property type="match status" value="1"/>
</dbReference>
<evidence type="ECO:0000256" key="2">
    <source>
        <dbReference type="ARBA" id="ARBA00023108"/>
    </source>
</evidence>
<dbReference type="InterPro" id="IPR010562">
    <property type="entry name" value="Haemolymph_juvenile_hormone-bd"/>
</dbReference>
<dbReference type="PANTHER" id="PTHR11008:SF32">
    <property type="entry name" value="CIRCADIAN CLOCK-CONTROLLED PROTEIN DAYWAKE-RELATED"/>
    <property type="match status" value="1"/>
</dbReference>
<dbReference type="SMART" id="SM00700">
    <property type="entry name" value="JHBP"/>
    <property type="match status" value="1"/>
</dbReference>
<keyword evidence="6" id="KW-1185">Reference proteome</keyword>
<dbReference type="FunFam" id="3.15.10.30:FF:000001">
    <property type="entry name" value="Takeout-like protein 1"/>
    <property type="match status" value="1"/>
</dbReference>
<keyword evidence="2" id="KW-0090">Biological rhythms</keyword>
<dbReference type="EMBL" id="JXJN01004857">
    <property type="status" value="NOT_ANNOTATED_CDS"/>
    <property type="molecule type" value="Genomic_DNA"/>
</dbReference>